<reference evidence="2 3" key="1">
    <citation type="submission" date="2019-12" db="EMBL/GenBank/DDBJ databases">
        <authorList>
            <person name="Floudas D."/>
            <person name="Bentzer J."/>
            <person name="Ahren D."/>
            <person name="Johansson T."/>
            <person name="Persson P."/>
            <person name="Tunlid A."/>
        </authorList>
    </citation>
    <scope>NUCLEOTIDE SEQUENCE [LARGE SCALE GENOMIC DNA]</scope>
    <source>
        <strain evidence="2 3">CBS 102.39</strain>
    </source>
</reference>
<name>A0A8H4R1S6_9AGAR</name>
<proteinExistence type="predicted"/>
<dbReference type="EMBL" id="JAACJL010000015">
    <property type="protein sequence ID" value="KAF4620838.1"/>
    <property type="molecule type" value="Genomic_DNA"/>
</dbReference>
<keyword evidence="3" id="KW-1185">Reference proteome</keyword>
<evidence type="ECO:0000313" key="2">
    <source>
        <dbReference type="EMBL" id="KAF4620838.1"/>
    </source>
</evidence>
<feature type="compositionally biased region" description="Polar residues" evidence="1">
    <location>
        <begin position="47"/>
        <end position="60"/>
    </location>
</feature>
<organism evidence="2 3">
    <name type="scientific">Agrocybe pediades</name>
    <dbReference type="NCBI Taxonomy" id="84607"/>
    <lineage>
        <taxon>Eukaryota</taxon>
        <taxon>Fungi</taxon>
        <taxon>Dikarya</taxon>
        <taxon>Basidiomycota</taxon>
        <taxon>Agaricomycotina</taxon>
        <taxon>Agaricomycetes</taxon>
        <taxon>Agaricomycetidae</taxon>
        <taxon>Agaricales</taxon>
        <taxon>Agaricineae</taxon>
        <taxon>Strophariaceae</taxon>
        <taxon>Agrocybe</taxon>
    </lineage>
</organism>
<dbReference type="Proteomes" id="UP000521872">
    <property type="component" value="Unassembled WGS sequence"/>
</dbReference>
<sequence>MQTEQKRLSMIREQGFAQVDLDDDLDVIRHLLPSPQVRDDQNRPFAASTSYEEGDPTSSARIHPPWKRILYKLLEQPTSSSSAFARHMLATFLNVFSAFITVLEPTPAVHSISGLNPSWWMIFICLRIVDLPDSPESVWGWAG</sequence>
<comment type="caution">
    <text evidence="2">The sequence shown here is derived from an EMBL/GenBank/DDBJ whole genome shotgun (WGS) entry which is preliminary data.</text>
</comment>
<feature type="region of interest" description="Disordered" evidence="1">
    <location>
        <begin position="36"/>
        <end position="60"/>
    </location>
</feature>
<dbReference type="AlphaFoldDB" id="A0A8H4R1S6"/>
<evidence type="ECO:0000313" key="3">
    <source>
        <dbReference type="Proteomes" id="UP000521872"/>
    </source>
</evidence>
<evidence type="ECO:0000256" key="1">
    <source>
        <dbReference type="SAM" id="MobiDB-lite"/>
    </source>
</evidence>
<protein>
    <submittedName>
        <fullName evidence="2">Uncharacterized protein</fullName>
    </submittedName>
</protein>
<accession>A0A8H4R1S6</accession>
<gene>
    <name evidence="2" type="ORF">D9613_001239</name>
</gene>